<sequence>MHELILAQIWSWKALYRRYGRFFAEFLEDISPVRLSLLDLATCGGLRYGSAALELRSFSWERFLQSFLELPVRFPQRIELPLKAAPRIYQRRALSSRTQIQ</sequence>
<evidence type="ECO:0000313" key="1">
    <source>
        <dbReference type="EMBL" id="OHA08246.1"/>
    </source>
</evidence>
<dbReference type="Proteomes" id="UP000176705">
    <property type="component" value="Unassembled WGS sequence"/>
</dbReference>
<organism evidence="1 2">
    <name type="scientific">Candidatus Sungbacteria bacterium RIFCSPLOWO2_01_FULL_59_16</name>
    <dbReference type="NCBI Taxonomy" id="1802280"/>
    <lineage>
        <taxon>Bacteria</taxon>
        <taxon>Candidatus Sungiibacteriota</taxon>
    </lineage>
</organism>
<accession>A0A1G2L9C0</accession>
<dbReference type="EMBL" id="MHQS01000020">
    <property type="protein sequence ID" value="OHA08246.1"/>
    <property type="molecule type" value="Genomic_DNA"/>
</dbReference>
<comment type="caution">
    <text evidence="1">The sequence shown here is derived from an EMBL/GenBank/DDBJ whole genome shotgun (WGS) entry which is preliminary data.</text>
</comment>
<proteinExistence type="predicted"/>
<evidence type="ECO:0000313" key="2">
    <source>
        <dbReference type="Proteomes" id="UP000176705"/>
    </source>
</evidence>
<gene>
    <name evidence="1" type="ORF">A3B37_03145</name>
</gene>
<reference evidence="1 2" key="1">
    <citation type="journal article" date="2016" name="Nat. Commun.">
        <title>Thousands of microbial genomes shed light on interconnected biogeochemical processes in an aquifer system.</title>
        <authorList>
            <person name="Anantharaman K."/>
            <person name="Brown C.T."/>
            <person name="Hug L.A."/>
            <person name="Sharon I."/>
            <person name="Castelle C.J."/>
            <person name="Probst A.J."/>
            <person name="Thomas B.C."/>
            <person name="Singh A."/>
            <person name="Wilkins M.J."/>
            <person name="Karaoz U."/>
            <person name="Brodie E.L."/>
            <person name="Williams K.H."/>
            <person name="Hubbard S.S."/>
            <person name="Banfield J.F."/>
        </authorList>
    </citation>
    <scope>NUCLEOTIDE SEQUENCE [LARGE SCALE GENOMIC DNA]</scope>
</reference>
<dbReference type="AlphaFoldDB" id="A0A1G2L9C0"/>
<protein>
    <submittedName>
        <fullName evidence="1">Uncharacterized protein</fullName>
    </submittedName>
</protein>
<name>A0A1G2L9C0_9BACT</name>